<accession>G0R0B5</accession>
<keyword evidence="4" id="KW-0067">ATP-binding</keyword>
<evidence type="ECO:0000256" key="1">
    <source>
        <dbReference type="ARBA" id="ARBA00022598"/>
    </source>
</evidence>
<evidence type="ECO:0000256" key="2">
    <source>
        <dbReference type="ARBA" id="ARBA00022701"/>
    </source>
</evidence>
<evidence type="ECO:0000256" key="3">
    <source>
        <dbReference type="ARBA" id="ARBA00022741"/>
    </source>
</evidence>
<dbReference type="GO" id="GO:0015631">
    <property type="term" value="F:tubulin binding"/>
    <property type="evidence" value="ECO:0007669"/>
    <property type="project" value="TreeGrafter"/>
</dbReference>
<dbReference type="EC" id="2.7.1.69" evidence="6"/>
<dbReference type="OrthoDB" id="202825at2759"/>
<dbReference type="GO" id="GO:0005524">
    <property type="term" value="F:ATP binding"/>
    <property type="evidence" value="ECO:0007669"/>
    <property type="project" value="UniProtKB-KW"/>
</dbReference>
<keyword evidence="3" id="KW-0547">Nucleotide-binding</keyword>
<keyword evidence="1 6" id="KW-0436">Ligase</keyword>
<protein>
    <submittedName>
        <fullName evidence="6">Tubulin-tyrosine ligase family protein, putative</fullName>
        <ecNumber evidence="6">2.7.1.69</ecNumber>
        <ecNumber evidence="6">6.3.2.25</ecNumber>
    </submittedName>
</protein>
<dbReference type="SUPFAM" id="SSF56059">
    <property type="entry name" value="Glutathione synthetase ATP-binding domain-like"/>
    <property type="match status" value="1"/>
</dbReference>
<dbReference type="PANTHER" id="PTHR12241:SF147">
    <property type="entry name" value="TUBULIN POLYGLUTAMYLASE TTLL7"/>
    <property type="match status" value="1"/>
</dbReference>
<gene>
    <name evidence="6" type="ORF">IMG5_163240</name>
</gene>
<dbReference type="GO" id="GO:0016740">
    <property type="term" value="F:transferase activity"/>
    <property type="evidence" value="ECO:0007669"/>
    <property type="project" value="UniProtKB-KW"/>
</dbReference>
<dbReference type="Proteomes" id="UP000008983">
    <property type="component" value="Unassembled WGS sequence"/>
</dbReference>
<sequence>MNVSDTKYEVIKFVAKKIMQWKLNYDSESSDWDVFWTDNAVQPDQLQKMKPYQKISHFPGMYSLARKNYLAKNLLKMRKFFQQYNFFPDTWLLPTEYNEFRKFIEQKGKNMSFIVKPEALCQGKGIFLIKNIEEINPQDHYVVQRYLNKPFLINNLKFDFRFYVLLAGCEPLRIYIFYEGLARFATEEYKQPSKDNMDNMCMHLTNYAINKDNPKFQFNSDMADMNFGHKKSSTSVLDYLEQQGHDVNLLWKNIKRIIIKTIISSQPTLSHNYRCCQPNNFMNNMCFEILGFDIMVDENLKPWLLEVNHTPSFTTDTPLDSFIKKNVIRDALKLMNINIYTKNQIINERNECMQKRVLTGKKLKYSNEEKLEEIKKAQKLRDEYEDANLGGYEKIYPIDVNNKQYIYIYIHIYYYFIINIYLYIYIYIYIYINIYIIYQDDEGDQFKNYLQITLQIYDQATGASNYFFKQIYQYLYIDIKRNSKKTIEEPKKIIQNKKVNNALNKNFIKNNKQQFKNKNYINLTVQEVNQQKNIKKHKKIGIQIIRRRQSVFRILITLKCENK</sequence>
<dbReference type="Gene3D" id="3.30.470.20">
    <property type="entry name" value="ATP-grasp fold, B domain"/>
    <property type="match status" value="1"/>
</dbReference>
<evidence type="ECO:0000256" key="5">
    <source>
        <dbReference type="SAM" id="Phobius"/>
    </source>
</evidence>
<dbReference type="GO" id="GO:0070740">
    <property type="term" value="F:tubulin-glutamic acid ligase activity"/>
    <property type="evidence" value="ECO:0007669"/>
    <property type="project" value="TreeGrafter"/>
</dbReference>
<dbReference type="FunFam" id="3.30.470.20:FF:000009">
    <property type="entry name" value="tubulin polyglutamylase TTLL5 isoform X1"/>
    <property type="match status" value="1"/>
</dbReference>
<evidence type="ECO:0000256" key="4">
    <source>
        <dbReference type="ARBA" id="ARBA00022840"/>
    </source>
</evidence>
<keyword evidence="5" id="KW-0472">Membrane</keyword>
<keyword evidence="6" id="KW-0808">Transferase</keyword>
<proteinExistence type="predicted"/>
<dbReference type="GO" id="GO:0005874">
    <property type="term" value="C:microtubule"/>
    <property type="evidence" value="ECO:0007669"/>
    <property type="project" value="UniProtKB-KW"/>
</dbReference>
<dbReference type="GO" id="GO:0004835">
    <property type="term" value="F:tubulin-tyrosine ligase activity"/>
    <property type="evidence" value="ECO:0007669"/>
    <property type="project" value="UniProtKB-EC"/>
</dbReference>
<name>G0R0B5_ICHMU</name>
<dbReference type="EC" id="6.3.2.25" evidence="6"/>
<dbReference type="AlphaFoldDB" id="G0R0B5"/>
<dbReference type="InterPro" id="IPR004344">
    <property type="entry name" value="TTL/TTLL_fam"/>
</dbReference>
<dbReference type="PANTHER" id="PTHR12241">
    <property type="entry name" value="TUBULIN POLYGLUTAMYLASE"/>
    <property type="match status" value="1"/>
</dbReference>
<keyword evidence="5" id="KW-1133">Transmembrane helix</keyword>
<dbReference type="GO" id="GO:0000226">
    <property type="term" value="P:microtubule cytoskeleton organization"/>
    <property type="evidence" value="ECO:0007669"/>
    <property type="project" value="TreeGrafter"/>
</dbReference>
<dbReference type="Pfam" id="PF03133">
    <property type="entry name" value="TTL"/>
    <property type="match status" value="1"/>
</dbReference>
<dbReference type="EMBL" id="GL984185">
    <property type="protein sequence ID" value="EGR29093.1"/>
    <property type="molecule type" value="Genomic_DNA"/>
</dbReference>
<dbReference type="GO" id="GO:0036064">
    <property type="term" value="C:ciliary basal body"/>
    <property type="evidence" value="ECO:0007669"/>
    <property type="project" value="TreeGrafter"/>
</dbReference>
<reference evidence="6 7" key="1">
    <citation type="submission" date="2011-07" db="EMBL/GenBank/DDBJ databases">
        <authorList>
            <person name="Coyne R."/>
            <person name="Brami D."/>
            <person name="Johnson J."/>
            <person name="Hostetler J."/>
            <person name="Hannick L."/>
            <person name="Clark T."/>
            <person name="Cassidy-Hanley D."/>
            <person name="Inman J."/>
        </authorList>
    </citation>
    <scope>NUCLEOTIDE SEQUENCE [LARGE SCALE GENOMIC DNA]</scope>
    <source>
        <strain evidence="6 7">G5</strain>
    </source>
</reference>
<keyword evidence="2" id="KW-0493">Microtubule</keyword>
<evidence type="ECO:0000313" key="6">
    <source>
        <dbReference type="EMBL" id="EGR29093.1"/>
    </source>
</evidence>
<dbReference type="OMA" id="DIFWTDA"/>
<keyword evidence="7" id="KW-1185">Reference proteome</keyword>
<keyword evidence="5" id="KW-0812">Transmembrane</keyword>
<dbReference type="GeneID" id="14905186"/>
<dbReference type="PROSITE" id="PS51221">
    <property type="entry name" value="TTL"/>
    <property type="match status" value="1"/>
</dbReference>
<evidence type="ECO:0000313" key="7">
    <source>
        <dbReference type="Proteomes" id="UP000008983"/>
    </source>
</evidence>
<feature type="transmembrane region" description="Helical" evidence="5">
    <location>
        <begin position="412"/>
        <end position="438"/>
    </location>
</feature>
<dbReference type="RefSeq" id="XP_004030329.1">
    <property type="nucleotide sequence ID" value="XM_004030281.1"/>
</dbReference>
<dbReference type="FunCoup" id="G0R0B5">
    <property type="interactions" value="5"/>
</dbReference>
<dbReference type="InParanoid" id="G0R0B5"/>
<organism evidence="6 7">
    <name type="scientific">Ichthyophthirius multifiliis</name>
    <name type="common">White spot disease agent</name>
    <name type="synonym">Ich</name>
    <dbReference type="NCBI Taxonomy" id="5932"/>
    <lineage>
        <taxon>Eukaryota</taxon>
        <taxon>Sar</taxon>
        <taxon>Alveolata</taxon>
        <taxon>Ciliophora</taxon>
        <taxon>Intramacronucleata</taxon>
        <taxon>Oligohymenophorea</taxon>
        <taxon>Hymenostomatida</taxon>
        <taxon>Ophryoglenina</taxon>
        <taxon>Ichthyophthirius</taxon>
    </lineage>
</organism>
<dbReference type="eggNOG" id="KOG2158">
    <property type="taxonomic scope" value="Eukaryota"/>
</dbReference>